<name>A0ABP8Y3C0_9MICO</name>
<accession>A0ABP8Y3C0</accession>
<evidence type="ECO:0000313" key="2">
    <source>
        <dbReference type="Proteomes" id="UP001500956"/>
    </source>
</evidence>
<proteinExistence type="predicted"/>
<keyword evidence="2" id="KW-1185">Reference proteome</keyword>
<evidence type="ECO:0008006" key="3">
    <source>
        <dbReference type="Google" id="ProtNLM"/>
    </source>
</evidence>
<dbReference type="Proteomes" id="UP001500956">
    <property type="component" value="Unassembled WGS sequence"/>
</dbReference>
<reference evidence="2" key="1">
    <citation type="journal article" date="2019" name="Int. J. Syst. Evol. Microbiol.">
        <title>The Global Catalogue of Microorganisms (GCM) 10K type strain sequencing project: providing services to taxonomists for standard genome sequencing and annotation.</title>
        <authorList>
            <consortium name="The Broad Institute Genomics Platform"/>
            <consortium name="The Broad Institute Genome Sequencing Center for Infectious Disease"/>
            <person name="Wu L."/>
            <person name="Ma J."/>
        </authorList>
    </citation>
    <scope>NUCLEOTIDE SEQUENCE [LARGE SCALE GENOMIC DNA]</scope>
    <source>
        <strain evidence="2">JCM 18063</strain>
    </source>
</reference>
<dbReference type="RefSeq" id="WP_172148330.1">
    <property type="nucleotide sequence ID" value="NZ_BAABID010000004.1"/>
</dbReference>
<evidence type="ECO:0000313" key="1">
    <source>
        <dbReference type="EMBL" id="GAA4721047.1"/>
    </source>
</evidence>
<organism evidence="1 2">
    <name type="scientific">Isoptericola chiayiensis</name>
    <dbReference type="NCBI Taxonomy" id="579446"/>
    <lineage>
        <taxon>Bacteria</taxon>
        <taxon>Bacillati</taxon>
        <taxon>Actinomycetota</taxon>
        <taxon>Actinomycetes</taxon>
        <taxon>Micrococcales</taxon>
        <taxon>Promicromonosporaceae</taxon>
        <taxon>Isoptericola</taxon>
    </lineage>
</organism>
<protein>
    <recommendedName>
        <fullName evidence="3">Ribosome maturation factor RimP</fullName>
    </recommendedName>
</protein>
<comment type="caution">
    <text evidence="1">The sequence shown here is derived from an EMBL/GenBank/DDBJ whole genome shotgun (WGS) entry which is preliminary data.</text>
</comment>
<dbReference type="EMBL" id="BAABID010000004">
    <property type="protein sequence ID" value="GAA4721047.1"/>
    <property type="molecule type" value="Genomic_DNA"/>
</dbReference>
<sequence>MSAGRSRWALLFADLEAQLAAEEAAERDGAVAELTRAEQASVPLADRLRAAAGTQVRFDLRDGEAVEGVLAHVADAWCQLQGRGARGPVQHVVPLAAVVGVVGLGRHGAPSRSRTDGLGLGRALRGLQRDRARVQVCTTAGRVVGRIARVGADHLDVEELDRARPAVRVVPFAALVRVSEA</sequence>
<gene>
    <name evidence="1" type="ORF">GCM10023216_07660</name>
</gene>